<accession>A0A1U7Q156</accession>
<reference evidence="2" key="1">
    <citation type="submission" date="2016-10" db="EMBL/GenBank/DDBJ databases">
        <authorList>
            <person name="Varghese N."/>
            <person name="Submissions S."/>
        </authorList>
    </citation>
    <scope>NUCLEOTIDE SEQUENCE [LARGE SCALE GENOMIC DNA]</scope>
    <source>
        <strain evidence="2">DSM 19482</strain>
    </source>
</reference>
<dbReference type="InterPro" id="IPR043519">
    <property type="entry name" value="NT_sf"/>
</dbReference>
<protein>
    <submittedName>
        <fullName evidence="1">Aminoglycoside 6-adenylyltransferase</fullName>
    </submittedName>
</protein>
<gene>
    <name evidence="1" type="ORF">SAMN05660493_02979</name>
</gene>
<dbReference type="Proteomes" id="UP000187261">
    <property type="component" value="Unassembled WGS sequence"/>
</dbReference>
<dbReference type="Gene3D" id="1.20.120.330">
    <property type="entry name" value="Nucleotidyltransferases domain 2"/>
    <property type="match status" value="1"/>
</dbReference>
<evidence type="ECO:0000313" key="2">
    <source>
        <dbReference type="Proteomes" id="UP000187261"/>
    </source>
</evidence>
<dbReference type="SUPFAM" id="SSF81301">
    <property type="entry name" value="Nucleotidyltransferase"/>
    <property type="match status" value="1"/>
</dbReference>
<dbReference type="PIRSF" id="PIRSF000812">
    <property type="entry name" value="AAD"/>
    <property type="match status" value="1"/>
</dbReference>
<organism evidence="1 2">
    <name type="scientific">Epilithonimonas bovis DSM 19482</name>
    <dbReference type="NCBI Taxonomy" id="1121284"/>
    <lineage>
        <taxon>Bacteria</taxon>
        <taxon>Pseudomonadati</taxon>
        <taxon>Bacteroidota</taxon>
        <taxon>Flavobacteriia</taxon>
        <taxon>Flavobacteriales</taxon>
        <taxon>Weeksellaceae</taxon>
        <taxon>Chryseobacterium group</taxon>
        <taxon>Epilithonimonas</taxon>
    </lineage>
</organism>
<dbReference type="GO" id="GO:0016779">
    <property type="term" value="F:nucleotidyltransferase activity"/>
    <property type="evidence" value="ECO:0007669"/>
    <property type="project" value="UniProtKB-KW"/>
</dbReference>
<dbReference type="EMBL" id="FTPU01000046">
    <property type="protein sequence ID" value="SIT98241.1"/>
    <property type="molecule type" value="Genomic_DNA"/>
</dbReference>
<dbReference type="Pfam" id="PF04439">
    <property type="entry name" value="Adenyl_transf"/>
    <property type="match status" value="1"/>
</dbReference>
<dbReference type="Gene3D" id="3.30.460.10">
    <property type="entry name" value="Beta Polymerase, domain 2"/>
    <property type="match status" value="1"/>
</dbReference>
<sequence>MSVVRHSKTEPNKMKVREEKLRTIIEWSEKNEDVRVLLLTSSLVNPLALVDEFSDLDIEFVFEDNTNYISDKSWTLKFGNPIAMIEEDESCFNHKHAMKMLLYEDGVKVDFKLYSKSKFIKETQEKELPEDWDIGYKILIDKDGITKQMLKPTYQISIIKKPSEKEFQNLINDFWWDTTYVAKCLVRDEIFYAKFMSETVIRTEYLIPLIEWHIASEHNWNITTNKYGRLFKKYLNQEMWAKTEQTFSGSDIKENWTALFSMTDLVSEIGTELSKKLEYKYPDKLENDIRKYLAGLKPKT</sequence>
<dbReference type="NCBIfam" id="NF033387">
    <property type="entry name" value="ANT_6_aadS"/>
    <property type="match status" value="1"/>
</dbReference>
<proteinExistence type="predicted"/>
<dbReference type="SUPFAM" id="SSF81631">
    <property type="entry name" value="PAP/OAS1 substrate-binding domain"/>
    <property type="match status" value="1"/>
</dbReference>
<keyword evidence="1" id="KW-0548">Nucleotidyltransferase</keyword>
<keyword evidence="1" id="KW-0808">Transferase</keyword>
<keyword evidence="2" id="KW-1185">Reference proteome</keyword>
<name>A0A1U7Q156_9FLAO</name>
<dbReference type="AlphaFoldDB" id="A0A1U7Q156"/>
<dbReference type="STRING" id="1121284.SAMN05660493_02979"/>
<evidence type="ECO:0000313" key="1">
    <source>
        <dbReference type="EMBL" id="SIT98241.1"/>
    </source>
</evidence>
<dbReference type="InterPro" id="IPR007530">
    <property type="entry name" value="Aminoglycoside_adenylylTfrase"/>
</dbReference>
<dbReference type="CARD" id="ARO:3004683">
    <property type="molecule name" value="aadS"/>
    <property type="mechanism identifier" value="ARO:0001004"/>
    <property type="mechanism name" value="antibiotic inactivation"/>
</dbReference>